<reference evidence="1" key="1">
    <citation type="submission" date="2023-07" db="EMBL/GenBank/DDBJ databases">
        <title>The genome sequence of Rhodocytophaga aerolata KACC 12507.</title>
        <authorList>
            <person name="Zhang X."/>
        </authorList>
    </citation>
    <scope>NUCLEOTIDE SEQUENCE</scope>
    <source>
        <strain evidence="1">KACC 12507</strain>
    </source>
</reference>
<accession>A0ABT8RA74</accession>
<dbReference type="InterPro" id="IPR050458">
    <property type="entry name" value="LolB"/>
</dbReference>
<sequence>MSIHILGIRHHGPGSARSVKKALQQLQPDIILVEGPPDADVMLHYIGQEGMEPPVALLAYMPDDPQQAVFYPFAQFSPEWQAIAYAQQAAIPVRFMDLPLTHSMAMDKGEKDTPLVDQPADIEEILPSQAETEISHEDFSAKEELETGLIDTPVEHIHRDPLKYLAEAAGYQESELWWEHTFEQRQNTEESFAAIMESMQALREALPETKNKKEPLREAYMRKIIRSAQKEGFLNIAVICGAWHAPALTNLDTKKADEELLKKLPKTKVDFTWIPWTYSRLTFDSGYGAGIHSPGWYQHLWDFPQDTAVSWLAKVAALFRQKNMDTSVAHVIEAVRLADMLALLRNYPRPGLHELNEATQSVICFGDEVLLQLIRDELIVSNKLGQVPGNAPKVPLQHDFEKQQSKCRLQPKADDKVYVLDLRQPTDLDRSKLLHRLSLLDIKWGRQENVSGKGTFKEQWRLRWQPELLIKVIEMGVWGNTIEEATNQFIAHQSKEVQELSKVARLLERTIPAELPGAVDAVMNRINELASMAGDIVQLMQALPPLAYVSRYGNVRKTDLAMLSALVDSLIVRICVGLPNACYSLDEDASASMFAHISEVNNAINLLQQDAQLDLWHHTLLELSAKEHIHGLISGCACRILFDGKALPTEEMASRFSLALSTANEPGYSAAWLEGFLKSSGMILLLDDVLWNILYQWVATLDGEVFKNLLPLLRRTFSTFSPVERRKMGEKAKGLPAGQSTGFAYKHTPGFDASRAEQALPVVKMLLGM</sequence>
<evidence type="ECO:0000313" key="2">
    <source>
        <dbReference type="Proteomes" id="UP001168528"/>
    </source>
</evidence>
<dbReference type="EMBL" id="JAUKPO010000015">
    <property type="protein sequence ID" value="MDO1449001.1"/>
    <property type="molecule type" value="Genomic_DNA"/>
</dbReference>
<gene>
    <name evidence="1" type="ORF">Q0590_22170</name>
</gene>
<protein>
    <submittedName>
        <fullName evidence="1">DUF5682 family protein</fullName>
    </submittedName>
</protein>
<comment type="caution">
    <text evidence="1">The sequence shown here is derived from an EMBL/GenBank/DDBJ whole genome shotgun (WGS) entry which is preliminary data.</text>
</comment>
<dbReference type="RefSeq" id="WP_302039802.1">
    <property type="nucleotide sequence ID" value="NZ_JAUKPO010000015.1"/>
</dbReference>
<dbReference type="PANTHER" id="PTHR30634:SF14">
    <property type="match status" value="1"/>
</dbReference>
<proteinExistence type="predicted"/>
<evidence type="ECO:0000313" key="1">
    <source>
        <dbReference type="EMBL" id="MDO1449001.1"/>
    </source>
</evidence>
<dbReference type="Pfam" id="PF18934">
    <property type="entry name" value="DUF5682"/>
    <property type="match status" value="1"/>
</dbReference>
<organism evidence="1 2">
    <name type="scientific">Rhodocytophaga aerolata</name>
    <dbReference type="NCBI Taxonomy" id="455078"/>
    <lineage>
        <taxon>Bacteria</taxon>
        <taxon>Pseudomonadati</taxon>
        <taxon>Bacteroidota</taxon>
        <taxon>Cytophagia</taxon>
        <taxon>Cytophagales</taxon>
        <taxon>Rhodocytophagaceae</taxon>
        <taxon>Rhodocytophaga</taxon>
    </lineage>
</organism>
<dbReference type="Proteomes" id="UP001168528">
    <property type="component" value="Unassembled WGS sequence"/>
</dbReference>
<dbReference type="InterPro" id="IPR043737">
    <property type="entry name" value="DUF5682"/>
</dbReference>
<dbReference type="PANTHER" id="PTHR30634">
    <property type="entry name" value="OUTER MEMBRANE LOLAB LIPOPROTEIN INSERTION APPARATUS"/>
    <property type="match status" value="1"/>
</dbReference>
<keyword evidence="2" id="KW-1185">Reference proteome</keyword>
<name>A0ABT8RA74_9BACT</name>